<evidence type="ECO:0000313" key="7">
    <source>
        <dbReference type="Proteomes" id="UP000325785"/>
    </source>
</evidence>
<evidence type="ECO:0000259" key="3">
    <source>
        <dbReference type="Pfam" id="PF00685"/>
    </source>
</evidence>
<dbReference type="InterPro" id="IPR000863">
    <property type="entry name" value="Sulfotransferase_dom"/>
</dbReference>
<dbReference type="Gene3D" id="3.40.50.300">
    <property type="entry name" value="P-loop containing nucleotide triphosphate hydrolases"/>
    <property type="match status" value="1"/>
</dbReference>
<reference evidence="5 7" key="2">
    <citation type="submission" date="2018-08" db="EMBL/GenBank/DDBJ databases">
        <title>Genetic Globetrotter - A new plasmid hitch-hiking vast phylogenetic and geographic distances.</title>
        <authorList>
            <person name="Vollmers J."/>
            <person name="Petersen J."/>
        </authorList>
    </citation>
    <scope>NUCLEOTIDE SEQUENCE [LARGE SCALE GENOMIC DNA]</scope>
    <source>
        <strain evidence="5 7">DSM 26383</strain>
    </source>
</reference>
<sequence>MKNSIVWLASFPKSGNTWTRIFLANYFANRDAPLSINEADRFGFGDSVLSMYQRVAGPGLDVNNKPQVVSVRNHVLQAIVANNADLNFVKTHNAFTNAYGVDLFPRQVSRCGIYIVRNPQDVVLSYARHFGISHEDVVMRMSRSDHLTLPYENQVTQFLGSWSDHVSGWASTGVFPVLTVRYEDMLDRPVDSFRAILQHIGAPVDEARLEKAVRFSSFDEVSKQEREQGFKEASHYADRFFTKGEAGQWREGLAPELSRKIRKQHRKVMKKHGYLE</sequence>
<dbReference type="RefSeq" id="WP_057819449.1">
    <property type="nucleotide sequence ID" value="NZ_CP031598.1"/>
</dbReference>
<dbReference type="Proteomes" id="UP000325785">
    <property type="component" value="Chromosome"/>
</dbReference>
<keyword evidence="6" id="KW-1185">Reference proteome</keyword>
<comment type="similarity">
    <text evidence="1">Belongs to the sulfotransferase 1 family.</text>
</comment>
<dbReference type="Proteomes" id="UP000051401">
    <property type="component" value="Unassembled WGS sequence"/>
</dbReference>
<dbReference type="InterPro" id="IPR027417">
    <property type="entry name" value="P-loop_NTPase"/>
</dbReference>
<dbReference type="EMBL" id="CP031598">
    <property type="protein sequence ID" value="QEW26389.1"/>
    <property type="molecule type" value="Genomic_DNA"/>
</dbReference>
<dbReference type="SUPFAM" id="SSF52540">
    <property type="entry name" value="P-loop containing nucleoside triphosphate hydrolases"/>
    <property type="match status" value="1"/>
</dbReference>
<dbReference type="GO" id="GO:0008146">
    <property type="term" value="F:sulfotransferase activity"/>
    <property type="evidence" value="ECO:0007669"/>
    <property type="project" value="InterPro"/>
</dbReference>
<gene>
    <name evidence="5" type="ORF">RIdsm_02188</name>
    <name evidence="4" type="ORF">XM52_21595</name>
</gene>
<feature type="domain" description="Sulfotransferase" evidence="3">
    <location>
        <begin position="6"/>
        <end position="271"/>
    </location>
</feature>
<dbReference type="AlphaFoldDB" id="A0A0T5P4Q4"/>
<keyword evidence="2 4" id="KW-0808">Transferase</keyword>
<evidence type="ECO:0000313" key="6">
    <source>
        <dbReference type="Proteomes" id="UP000051401"/>
    </source>
</evidence>
<reference evidence="4 6" key="1">
    <citation type="submission" date="2015-04" db="EMBL/GenBank/DDBJ databases">
        <title>The draft genome sequence of Roseovarius indicus B108T.</title>
        <authorList>
            <person name="Li G."/>
            <person name="Lai Q."/>
            <person name="Shao Z."/>
            <person name="Yan P."/>
        </authorList>
    </citation>
    <scope>NUCLEOTIDE SEQUENCE [LARGE SCALE GENOMIC DNA]</scope>
    <source>
        <strain evidence="4 6">B108</strain>
    </source>
</reference>
<dbReference type="PATRIC" id="fig|540747.5.peg.2090"/>
<accession>A0A0T5P4Q4</accession>
<proteinExistence type="inferred from homology"/>
<evidence type="ECO:0000313" key="4">
    <source>
        <dbReference type="EMBL" id="KRS15887.1"/>
    </source>
</evidence>
<protein>
    <submittedName>
        <fullName evidence="4 5">Sulfotransferase</fullName>
    </submittedName>
</protein>
<dbReference type="Pfam" id="PF00685">
    <property type="entry name" value="Sulfotransfer_1"/>
    <property type="match status" value="1"/>
</dbReference>
<evidence type="ECO:0000256" key="1">
    <source>
        <dbReference type="ARBA" id="ARBA00005771"/>
    </source>
</evidence>
<dbReference type="PANTHER" id="PTHR11783">
    <property type="entry name" value="SULFOTRANSFERASE SULT"/>
    <property type="match status" value="1"/>
</dbReference>
<evidence type="ECO:0000313" key="5">
    <source>
        <dbReference type="EMBL" id="QEW26389.1"/>
    </source>
</evidence>
<evidence type="ECO:0000256" key="2">
    <source>
        <dbReference type="ARBA" id="ARBA00022679"/>
    </source>
</evidence>
<dbReference type="OrthoDB" id="9804504at2"/>
<name>A0A0T5P4Q4_9RHOB</name>
<dbReference type="EMBL" id="LAXI01000018">
    <property type="protein sequence ID" value="KRS15887.1"/>
    <property type="molecule type" value="Genomic_DNA"/>
</dbReference>
<dbReference type="KEGG" id="rid:RIdsm_02188"/>
<organism evidence="4 6">
    <name type="scientific">Roseovarius indicus</name>
    <dbReference type="NCBI Taxonomy" id="540747"/>
    <lineage>
        <taxon>Bacteria</taxon>
        <taxon>Pseudomonadati</taxon>
        <taxon>Pseudomonadota</taxon>
        <taxon>Alphaproteobacteria</taxon>
        <taxon>Rhodobacterales</taxon>
        <taxon>Roseobacteraceae</taxon>
        <taxon>Roseovarius</taxon>
    </lineage>
</organism>
<dbReference type="STRING" id="540747.SAMN04488031_11495"/>